<dbReference type="PANTHER" id="PTHR31793:SF2">
    <property type="entry name" value="BLR1345 PROTEIN"/>
    <property type="match status" value="1"/>
</dbReference>
<sequence length="163" mass="18320">MADAEPIPSTSLQLYCDVVRPEWVDYNGHLRDAFYMLIFSFATDALMDYIGLDEAERQRSGSSLYTLESHINYLKEVKAGALVRVQTRLLAHDAKRLQIYHSMHLANAEEALAASEQMLLHVDMRGPAATPFADAVAQRLHGISAVLSQLPSPQYTSRQIRMK</sequence>
<dbReference type="InterPro" id="IPR050563">
    <property type="entry name" value="4-hydroxybenzoyl-CoA_TE"/>
</dbReference>
<dbReference type="PANTHER" id="PTHR31793">
    <property type="entry name" value="4-HYDROXYBENZOYL-COA THIOESTERASE FAMILY MEMBER"/>
    <property type="match status" value="1"/>
</dbReference>
<dbReference type="AlphaFoldDB" id="A0A0A1FEX9"/>
<keyword evidence="2" id="KW-1185">Reference proteome</keyword>
<dbReference type="OrthoDB" id="6117985at2"/>
<reference evidence="2" key="1">
    <citation type="journal article" date="2014" name="Soil Biol. Biochem.">
        <title>Structure and function of bacterial communities in ageing soils: Insights from the Mendocino ecological staircase.</title>
        <authorList>
            <person name="Uroz S."/>
            <person name="Tech J.J."/>
            <person name="Sawaya N.A."/>
            <person name="Frey-Klett P."/>
            <person name="Leveau J.H.J."/>
        </authorList>
    </citation>
    <scope>NUCLEOTIDE SEQUENCE [LARGE SCALE GENOMIC DNA]</scope>
    <source>
        <strain evidence="2">Cal35</strain>
    </source>
</reference>
<evidence type="ECO:0000313" key="2">
    <source>
        <dbReference type="Proteomes" id="UP000030302"/>
    </source>
</evidence>
<protein>
    <submittedName>
        <fullName evidence="1">Thioesterase-like protein</fullName>
    </submittedName>
</protein>
<dbReference type="RefSeq" id="WP_052135239.1">
    <property type="nucleotide sequence ID" value="NZ_CP009962.1"/>
</dbReference>
<dbReference type="STRING" id="279058.LT85_3172"/>
<proteinExistence type="predicted"/>
<dbReference type="Pfam" id="PF13279">
    <property type="entry name" value="4HBT_2"/>
    <property type="match status" value="1"/>
</dbReference>
<organism evidence="1 2">
    <name type="scientific">Collimonas arenae</name>
    <dbReference type="NCBI Taxonomy" id="279058"/>
    <lineage>
        <taxon>Bacteria</taxon>
        <taxon>Pseudomonadati</taxon>
        <taxon>Pseudomonadota</taxon>
        <taxon>Betaproteobacteria</taxon>
        <taxon>Burkholderiales</taxon>
        <taxon>Oxalobacteraceae</taxon>
        <taxon>Collimonas</taxon>
    </lineage>
</organism>
<accession>A0A0A1FEX9</accession>
<dbReference type="InterPro" id="IPR029069">
    <property type="entry name" value="HotDog_dom_sf"/>
</dbReference>
<dbReference type="KEGG" id="care:LT85_3172"/>
<dbReference type="SUPFAM" id="SSF54637">
    <property type="entry name" value="Thioesterase/thiol ester dehydrase-isomerase"/>
    <property type="match status" value="1"/>
</dbReference>
<dbReference type="Proteomes" id="UP000030302">
    <property type="component" value="Chromosome"/>
</dbReference>
<dbReference type="HOGENOM" id="CLU_101141_6_0_4"/>
<name>A0A0A1FEX9_9BURK</name>
<dbReference type="EMBL" id="CP009962">
    <property type="protein sequence ID" value="AIY42330.1"/>
    <property type="molecule type" value="Genomic_DNA"/>
</dbReference>
<evidence type="ECO:0000313" key="1">
    <source>
        <dbReference type="EMBL" id="AIY42330.1"/>
    </source>
</evidence>
<dbReference type="GO" id="GO:0047617">
    <property type="term" value="F:fatty acyl-CoA hydrolase activity"/>
    <property type="evidence" value="ECO:0007669"/>
    <property type="project" value="TreeGrafter"/>
</dbReference>
<gene>
    <name evidence="1" type="ORF">LT85_3172</name>
</gene>
<dbReference type="CDD" id="cd00586">
    <property type="entry name" value="4HBT"/>
    <property type="match status" value="1"/>
</dbReference>
<dbReference type="Gene3D" id="3.10.129.10">
    <property type="entry name" value="Hotdog Thioesterase"/>
    <property type="match status" value="1"/>
</dbReference>